<reference evidence="2 3" key="1">
    <citation type="submission" date="2020-03" db="EMBL/GenBank/DDBJ databases">
        <title>Whole genome shotgun sequence of Phytohabitans rumicis NBRC 108638.</title>
        <authorList>
            <person name="Komaki H."/>
            <person name="Tamura T."/>
        </authorList>
    </citation>
    <scope>NUCLEOTIDE SEQUENCE [LARGE SCALE GENOMIC DNA]</scope>
    <source>
        <strain evidence="2 3">NBRC 108638</strain>
    </source>
</reference>
<protein>
    <submittedName>
        <fullName evidence="2">Uncharacterized protein</fullName>
    </submittedName>
</protein>
<feature type="transmembrane region" description="Helical" evidence="1">
    <location>
        <begin position="45"/>
        <end position="69"/>
    </location>
</feature>
<keyword evidence="1" id="KW-0472">Membrane</keyword>
<accession>A0A6V8LDC0</accession>
<dbReference type="AlphaFoldDB" id="A0A6V8LDC0"/>
<organism evidence="2 3">
    <name type="scientific">Phytohabitans rumicis</name>
    <dbReference type="NCBI Taxonomy" id="1076125"/>
    <lineage>
        <taxon>Bacteria</taxon>
        <taxon>Bacillati</taxon>
        <taxon>Actinomycetota</taxon>
        <taxon>Actinomycetes</taxon>
        <taxon>Micromonosporales</taxon>
        <taxon>Micromonosporaceae</taxon>
    </lineage>
</organism>
<reference evidence="2 3" key="2">
    <citation type="submission" date="2020-03" db="EMBL/GenBank/DDBJ databases">
        <authorList>
            <person name="Ichikawa N."/>
            <person name="Kimura A."/>
            <person name="Kitahashi Y."/>
            <person name="Uohara A."/>
        </authorList>
    </citation>
    <scope>NUCLEOTIDE SEQUENCE [LARGE SCALE GENOMIC DNA]</scope>
    <source>
        <strain evidence="2 3">NBRC 108638</strain>
    </source>
</reference>
<gene>
    <name evidence="2" type="ORF">Prum_088640</name>
</gene>
<comment type="caution">
    <text evidence="2">The sequence shown here is derived from an EMBL/GenBank/DDBJ whole genome shotgun (WGS) entry which is preliminary data.</text>
</comment>
<keyword evidence="1" id="KW-1133">Transmembrane helix</keyword>
<dbReference type="Proteomes" id="UP000482960">
    <property type="component" value="Unassembled WGS sequence"/>
</dbReference>
<name>A0A6V8LDC0_9ACTN</name>
<sequence length="87" mass="8628">MGGVAHEPNWGAGLLRTAAGALPNLMAGIQEEESPMSVRLRLRRLAVVSTALAGAALVAVASGAAYTLATAATAIEYGLIAAGIAIV</sequence>
<evidence type="ECO:0000313" key="2">
    <source>
        <dbReference type="EMBL" id="GFJ95222.1"/>
    </source>
</evidence>
<evidence type="ECO:0000313" key="3">
    <source>
        <dbReference type="Proteomes" id="UP000482960"/>
    </source>
</evidence>
<proteinExistence type="predicted"/>
<keyword evidence="1" id="KW-0812">Transmembrane</keyword>
<keyword evidence="3" id="KW-1185">Reference proteome</keyword>
<evidence type="ECO:0000256" key="1">
    <source>
        <dbReference type="SAM" id="Phobius"/>
    </source>
</evidence>
<dbReference type="EMBL" id="BLPG01000001">
    <property type="protein sequence ID" value="GFJ95222.1"/>
    <property type="molecule type" value="Genomic_DNA"/>
</dbReference>